<dbReference type="PANTHER" id="PTHR46889:SF4">
    <property type="entry name" value="TRANSPOSASE INSO FOR INSERTION SEQUENCE ELEMENT IS911B-RELATED"/>
    <property type="match status" value="1"/>
</dbReference>
<dbReference type="PROSITE" id="PS50994">
    <property type="entry name" value="INTEGRASE"/>
    <property type="match status" value="1"/>
</dbReference>
<dbReference type="InterPro" id="IPR001584">
    <property type="entry name" value="Integrase_cat-core"/>
</dbReference>
<dbReference type="SUPFAM" id="SSF53098">
    <property type="entry name" value="Ribonuclease H-like"/>
    <property type="match status" value="1"/>
</dbReference>
<dbReference type="EMBL" id="CP031165">
    <property type="protein sequence ID" value="AXV08990.1"/>
    <property type="molecule type" value="Genomic_DNA"/>
</dbReference>
<dbReference type="GO" id="GO:0015074">
    <property type="term" value="P:DNA integration"/>
    <property type="evidence" value="ECO:0007669"/>
    <property type="project" value="InterPro"/>
</dbReference>
<evidence type="ECO:0000313" key="5">
    <source>
        <dbReference type="Proteomes" id="UP000264006"/>
    </source>
</evidence>
<sequence>MIAFIDAHRHRVTTDGMVWGVEPICAQLQIAPSTYYAHATKAPSARQVRDAQLSADIRRVHAEHYGVYGVRKVWLQLNREGIAVARCTVQRLMADLGLRGVRRGGWKTTTIPDPAAADRQDLVDRDFTAESPNELWVADLTYIRLITGAFVYAAFVIDVFSRAIVGWQVATTMHTDIAIDALDAAVARRADVAGVVVHTDRGSQYVAVRYTERLAEAGAVASVGSRGDSYDNALAETTIGLVKTELIHRHRWRSAADVEFALLTYVEWFNTRRLHHRLGGIPPAEFEAAYYADRGQLELALPN</sequence>
<evidence type="ECO:0000313" key="4">
    <source>
        <dbReference type="EMBL" id="AXV08990.1"/>
    </source>
</evidence>
<evidence type="ECO:0000256" key="1">
    <source>
        <dbReference type="ARBA" id="ARBA00002286"/>
    </source>
</evidence>
<dbReference type="InterPro" id="IPR036397">
    <property type="entry name" value="RNaseH_sf"/>
</dbReference>
<dbReference type="KEGG" id="euz:DVS28_a0492"/>
<dbReference type="KEGG" id="euz:DVS28_a4324"/>
<evidence type="ECO:0000313" key="3">
    <source>
        <dbReference type="EMBL" id="AXV05199.1"/>
    </source>
</evidence>
<dbReference type="InterPro" id="IPR025948">
    <property type="entry name" value="HTH-like_dom"/>
</dbReference>
<dbReference type="InterPro" id="IPR050900">
    <property type="entry name" value="Transposase_IS3/IS150/IS904"/>
</dbReference>
<gene>
    <name evidence="3" type="ORF">DVS28_a0492</name>
    <name evidence="4" type="ORF">DVS28_a4324</name>
</gene>
<feature type="domain" description="Integrase catalytic" evidence="2">
    <location>
        <begin position="128"/>
        <end position="291"/>
    </location>
</feature>
<dbReference type="Proteomes" id="UP000264006">
    <property type="component" value="Chromosome"/>
</dbReference>
<dbReference type="NCBIfam" id="NF033516">
    <property type="entry name" value="transpos_IS3"/>
    <property type="match status" value="1"/>
</dbReference>
<organism evidence="3 5">
    <name type="scientific">Euzebya pacifica</name>
    <dbReference type="NCBI Taxonomy" id="1608957"/>
    <lineage>
        <taxon>Bacteria</taxon>
        <taxon>Bacillati</taxon>
        <taxon>Actinomycetota</taxon>
        <taxon>Nitriliruptoria</taxon>
        <taxon>Euzebyales</taxon>
    </lineage>
</organism>
<dbReference type="Pfam" id="PF13333">
    <property type="entry name" value="rve_2"/>
    <property type="match status" value="1"/>
</dbReference>
<dbReference type="Pfam" id="PF00665">
    <property type="entry name" value="rve"/>
    <property type="match status" value="1"/>
</dbReference>
<reference evidence="3 5" key="1">
    <citation type="submission" date="2018-09" db="EMBL/GenBank/DDBJ databases">
        <title>Complete genome sequence of Euzebya sp. DY32-46 isolated from seawater of Pacific Ocean.</title>
        <authorList>
            <person name="Xu L."/>
            <person name="Wu Y.-H."/>
            <person name="Xu X.-W."/>
        </authorList>
    </citation>
    <scope>NUCLEOTIDE SEQUENCE [LARGE SCALE GENOMIC DNA]</scope>
    <source>
        <strain evidence="3 5">DY32-46</strain>
    </source>
</reference>
<proteinExistence type="predicted"/>
<dbReference type="PANTHER" id="PTHR46889">
    <property type="entry name" value="TRANSPOSASE INSF FOR INSERTION SEQUENCE IS3B-RELATED"/>
    <property type="match status" value="1"/>
</dbReference>
<dbReference type="EMBL" id="CP031165">
    <property type="protein sequence ID" value="AXV05199.1"/>
    <property type="molecule type" value="Genomic_DNA"/>
</dbReference>
<dbReference type="AlphaFoldDB" id="A0A346XSK2"/>
<dbReference type="Pfam" id="PF13276">
    <property type="entry name" value="HTH_21"/>
    <property type="match status" value="1"/>
</dbReference>
<comment type="function">
    <text evidence="1">Involved in the transposition of the insertion sequence.</text>
</comment>
<name>A0A346XSK2_9ACTN</name>
<dbReference type="GO" id="GO:0003676">
    <property type="term" value="F:nucleic acid binding"/>
    <property type="evidence" value="ECO:0007669"/>
    <property type="project" value="InterPro"/>
</dbReference>
<dbReference type="Gene3D" id="3.30.420.10">
    <property type="entry name" value="Ribonuclease H-like superfamily/Ribonuclease H"/>
    <property type="match status" value="1"/>
</dbReference>
<dbReference type="InterPro" id="IPR012337">
    <property type="entry name" value="RNaseH-like_sf"/>
</dbReference>
<protein>
    <submittedName>
        <fullName evidence="3">Mobile element protein</fullName>
    </submittedName>
</protein>
<accession>A0A346XSK2</accession>
<keyword evidence="5" id="KW-1185">Reference proteome</keyword>
<evidence type="ECO:0000259" key="2">
    <source>
        <dbReference type="PROSITE" id="PS50994"/>
    </source>
</evidence>
<dbReference type="InterPro" id="IPR048020">
    <property type="entry name" value="Transpos_IS3"/>
</dbReference>